<keyword evidence="7" id="KW-0472">Membrane</keyword>
<name>A0A2D4I5H1_MICLE</name>
<evidence type="ECO:0000256" key="3">
    <source>
        <dbReference type="ARBA" id="ARBA00020984"/>
    </source>
</evidence>
<dbReference type="GO" id="GO:0007030">
    <property type="term" value="P:Golgi organization"/>
    <property type="evidence" value="ECO:0007669"/>
    <property type="project" value="TreeGrafter"/>
</dbReference>
<protein>
    <recommendedName>
        <fullName evidence="3">Conserved oligomeric Golgi complex subunit 7</fullName>
    </recommendedName>
    <alternativeName>
        <fullName evidence="8">Component of oligomeric Golgi complex 7</fullName>
    </alternativeName>
</protein>
<dbReference type="PANTHER" id="PTHR21443:SF0">
    <property type="entry name" value="CONSERVED OLIGOMERIC GOLGI COMPLEX SUBUNIT 7"/>
    <property type="match status" value="1"/>
</dbReference>
<evidence type="ECO:0000313" key="10">
    <source>
        <dbReference type="EMBL" id="LAA79477.1"/>
    </source>
</evidence>
<evidence type="ECO:0000256" key="5">
    <source>
        <dbReference type="ARBA" id="ARBA00022927"/>
    </source>
</evidence>
<feature type="coiled-coil region" evidence="9">
    <location>
        <begin position="65"/>
        <end position="99"/>
    </location>
</feature>
<proteinExistence type="inferred from homology"/>
<dbReference type="GO" id="GO:0017119">
    <property type="term" value="C:Golgi transport complex"/>
    <property type="evidence" value="ECO:0007669"/>
    <property type="project" value="InterPro"/>
</dbReference>
<comment type="similarity">
    <text evidence="2">Belongs to the COG7 family.</text>
</comment>
<keyword evidence="4" id="KW-0813">Transport</keyword>
<dbReference type="EMBL" id="IACK01078667">
    <property type="protein sequence ID" value="LAA79477.1"/>
    <property type="molecule type" value="Transcribed_RNA"/>
</dbReference>
<reference evidence="10" key="1">
    <citation type="submission" date="2017-07" db="EMBL/GenBank/DDBJ databases">
        <authorList>
            <person name="Mikheyev A."/>
            <person name="Grau M."/>
        </authorList>
    </citation>
    <scope>NUCLEOTIDE SEQUENCE</scope>
    <source>
        <tissue evidence="10">Venom_gland</tissue>
    </source>
</reference>
<sequence>MDFSKFLADDFEVKAWVNGAFRAVQQEAPGKVDAHAATLVMKLQLFIQEVNNAVEETSHQALQSMPRVLREVEALKQEAAFLKEQMVLVKEDIKKLEEDTAQSMQVLVKLDHVKSRMQLAVDSLQEADKWTTLSADIEETFKTQDVSLISNKLTSMQNSLAVLVDTPDYSEKCVHLEALKNRLEALASPQIVSAFSTQSVDQARLFVKVFTEIDRMPQLLAYYYKCHKGQLMAAWQDLCQSDLLLDRQLAELYEVLLGTWHSQLQWATQASLQLYLFLHLLEMWPDCSVNLTRTCRAPDSGLT</sequence>
<dbReference type="GO" id="GO:0006890">
    <property type="term" value="P:retrograde vesicle-mediated transport, Golgi to endoplasmic reticulum"/>
    <property type="evidence" value="ECO:0007669"/>
    <property type="project" value="TreeGrafter"/>
</dbReference>
<evidence type="ECO:0000256" key="1">
    <source>
        <dbReference type="ARBA" id="ARBA00004395"/>
    </source>
</evidence>
<keyword evidence="9" id="KW-0175">Coiled coil</keyword>
<keyword evidence="5" id="KW-0653">Protein transport</keyword>
<evidence type="ECO:0000256" key="8">
    <source>
        <dbReference type="ARBA" id="ARBA00031345"/>
    </source>
</evidence>
<evidence type="ECO:0000256" key="9">
    <source>
        <dbReference type="SAM" id="Coils"/>
    </source>
</evidence>
<dbReference type="InterPro" id="IPR019335">
    <property type="entry name" value="COG7"/>
</dbReference>
<dbReference type="GO" id="GO:0006886">
    <property type="term" value="P:intracellular protein transport"/>
    <property type="evidence" value="ECO:0007669"/>
    <property type="project" value="InterPro"/>
</dbReference>
<evidence type="ECO:0000256" key="2">
    <source>
        <dbReference type="ARBA" id="ARBA00005831"/>
    </source>
</evidence>
<evidence type="ECO:0000256" key="7">
    <source>
        <dbReference type="ARBA" id="ARBA00023136"/>
    </source>
</evidence>
<dbReference type="AlphaFoldDB" id="A0A2D4I5H1"/>
<organism evidence="10">
    <name type="scientific">Micrurus lemniscatus lemniscatus</name>
    <dbReference type="NCBI Taxonomy" id="129467"/>
    <lineage>
        <taxon>Eukaryota</taxon>
        <taxon>Metazoa</taxon>
        <taxon>Chordata</taxon>
        <taxon>Craniata</taxon>
        <taxon>Vertebrata</taxon>
        <taxon>Euteleostomi</taxon>
        <taxon>Lepidosauria</taxon>
        <taxon>Squamata</taxon>
        <taxon>Bifurcata</taxon>
        <taxon>Unidentata</taxon>
        <taxon>Episquamata</taxon>
        <taxon>Toxicofera</taxon>
        <taxon>Serpentes</taxon>
        <taxon>Colubroidea</taxon>
        <taxon>Elapidae</taxon>
        <taxon>Elapinae</taxon>
        <taxon>Micrurus</taxon>
    </lineage>
</organism>
<keyword evidence="6" id="KW-0333">Golgi apparatus</keyword>
<reference evidence="10" key="2">
    <citation type="submission" date="2017-11" db="EMBL/GenBank/DDBJ databases">
        <title>Coralsnake Venomics: Analyses of Venom Gland Transcriptomes and Proteomes of Six Brazilian Taxa.</title>
        <authorList>
            <person name="Aird S.D."/>
            <person name="Jorge da Silva N."/>
            <person name="Qiu L."/>
            <person name="Villar-Briones A."/>
            <person name="Aparecida-Saddi V."/>
            <person name="Campos-Telles M.P."/>
            <person name="Grau M."/>
            <person name="Mikheyev A.S."/>
        </authorList>
    </citation>
    <scope>NUCLEOTIDE SEQUENCE</scope>
    <source>
        <tissue evidence="10">Venom_gland</tissue>
    </source>
</reference>
<dbReference type="PANTHER" id="PTHR21443">
    <property type="entry name" value="CONSERVED OLIGOMERIC GOLGI COMPLEX COMPONENT 7"/>
    <property type="match status" value="1"/>
</dbReference>
<dbReference type="Pfam" id="PF10191">
    <property type="entry name" value="COG7"/>
    <property type="match status" value="1"/>
</dbReference>
<evidence type="ECO:0000256" key="6">
    <source>
        <dbReference type="ARBA" id="ARBA00023034"/>
    </source>
</evidence>
<evidence type="ECO:0000256" key="4">
    <source>
        <dbReference type="ARBA" id="ARBA00022448"/>
    </source>
</evidence>
<accession>A0A2D4I5H1</accession>
<comment type="subcellular location">
    <subcellularLocation>
        <location evidence="1">Golgi apparatus membrane</location>
        <topology evidence="1">Peripheral membrane protein</topology>
    </subcellularLocation>
</comment>
<dbReference type="GO" id="GO:0000139">
    <property type="term" value="C:Golgi membrane"/>
    <property type="evidence" value="ECO:0007669"/>
    <property type="project" value="UniProtKB-SubCell"/>
</dbReference>